<comment type="caution">
    <text evidence="1">The sequence shown here is derived from an EMBL/GenBank/DDBJ whole genome shotgun (WGS) entry which is preliminary data.</text>
</comment>
<dbReference type="EMBL" id="AAVP02000001">
    <property type="protein sequence ID" value="EDK25296.1"/>
    <property type="molecule type" value="Genomic_DNA"/>
</dbReference>
<dbReference type="AlphaFoldDB" id="A5KIZ2"/>
<sequence>MKYFLKSNIPKIHISIQSHIYIYNSIQWSILEMDQDQTERMTPFDELVTSPTLQIMKLLIPYTPFSGRRMLASFIKFIELQRTIRLFGQRSLADPFSTGNSDQNISSPFDLIDSFRPYLNKKDAEMLDTLIQLKEMMSFMEMMQPQDGQGNDSFNPADLFSGIFPADLQEQFHMYSDLFSSVSQNQEHDETDAQQKKENEL</sequence>
<proteinExistence type="predicted"/>
<protein>
    <submittedName>
        <fullName evidence="1">Uncharacterized protein</fullName>
    </submittedName>
</protein>
<reference evidence="1 2" key="1">
    <citation type="submission" date="2007-03" db="EMBL/GenBank/DDBJ databases">
        <authorList>
            <person name="Fulton L."/>
            <person name="Clifton S."/>
            <person name="Fulton B."/>
            <person name="Xu J."/>
            <person name="Minx P."/>
            <person name="Pepin K.H."/>
            <person name="Johnson M."/>
            <person name="Thiruvilangam P."/>
            <person name="Bhonagiri V."/>
            <person name="Nash W.E."/>
            <person name="Mardis E.R."/>
            <person name="Wilson R.K."/>
        </authorList>
    </citation>
    <scope>NUCLEOTIDE SEQUENCE [LARGE SCALE GENOMIC DNA]</scope>
    <source>
        <strain evidence="1 2">ATCC 27756</strain>
    </source>
</reference>
<dbReference type="PaxDb" id="411460-RUMTOR_00189"/>
<dbReference type="Proteomes" id="UP000003577">
    <property type="component" value="Unassembled WGS sequence"/>
</dbReference>
<accession>A5KIZ2</accession>
<evidence type="ECO:0000313" key="2">
    <source>
        <dbReference type="Proteomes" id="UP000003577"/>
    </source>
</evidence>
<organism evidence="1 2">
    <name type="scientific">[Ruminococcus] torques ATCC 27756</name>
    <dbReference type="NCBI Taxonomy" id="411460"/>
    <lineage>
        <taxon>Bacteria</taxon>
        <taxon>Bacillati</taxon>
        <taxon>Bacillota</taxon>
        <taxon>Clostridia</taxon>
        <taxon>Lachnospirales</taxon>
        <taxon>Lachnospiraceae</taxon>
        <taxon>Mediterraneibacter</taxon>
    </lineage>
</organism>
<gene>
    <name evidence="1" type="ORF">RUMTOR_00189</name>
</gene>
<dbReference type="HOGENOM" id="CLU_098960_1_0_9"/>
<reference evidence="1 2" key="2">
    <citation type="submission" date="2007-04" db="EMBL/GenBank/DDBJ databases">
        <title>Draft genome sequence of Ruminococcus torques (ATCC 27756).</title>
        <authorList>
            <person name="Sudarsanam P."/>
            <person name="Ley R."/>
            <person name="Guruge J."/>
            <person name="Turnbaugh P.J."/>
            <person name="Mahowald M."/>
            <person name="Liep D."/>
            <person name="Gordon J."/>
        </authorList>
    </citation>
    <scope>NUCLEOTIDE SEQUENCE [LARGE SCALE GENOMIC DNA]</scope>
    <source>
        <strain evidence="1 2">ATCC 27756</strain>
    </source>
</reference>
<name>A5KIZ2_9FIRM</name>
<evidence type="ECO:0000313" key="1">
    <source>
        <dbReference type="EMBL" id="EDK25296.1"/>
    </source>
</evidence>